<protein>
    <recommendedName>
        <fullName evidence="3">LamG domain-containing protein</fullName>
    </recommendedName>
</protein>
<keyword evidence="2" id="KW-1185">Reference proteome</keyword>
<dbReference type="RefSeq" id="WP_106691695.1">
    <property type="nucleotide sequence ID" value="NZ_PXNQ02000007.1"/>
</dbReference>
<gene>
    <name evidence="1" type="ORF">A7A09_012345</name>
</gene>
<sequence>MNTVTLAATSSGVLTYPLTARLERDGNMLRAYINGAETLTAEATIYDGGMVGIGANATSGGTALCRVEDVTAGVLV</sequence>
<comment type="caution">
    <text evidence="1">The sequence shown here is derived from an EMBL/GenBank/DDBJ whole genome shotgun (WGS) entry which is preliminary data.</text>
</comment>
<dbReference type="Proteomes" id="UP000238137">
    <property type="component" value="Unassembled WGS sequence"/>
</dbReference>
<evidence type="ECO:0008006" key="3">
    <source>
        <dbReference type="Google" id="ProtNLM"/>
    </source>
</evidence>
<name>A0A3R7LJQ3_9RHOB</name>
<evidence type="ECO:0000313" key="1">
    <source>
        <dbReference type="EMBL" id="RNF34189.1"/>
    </source>
</evidence>
<dbReference type="AlphaFoldDB" id="A0A3R7LJQ3"/>
<proteinExistence type="predicted"/>
<dbReference type="EMBL" id="PXNQ02000007">
    <property type="protein sequence ID" value="RNF34189.1"/>
    <property type="molecule type" value="Genomic_DNA"/>
</dbReference>
<evidence type="ECO:0000313" key="2">
    <source>
        <dbReference type="Proteomes" id="UP000238137"/>
    </source>
</evidence>
<accession>A0A3R7LJQ3</accession>
<organism evidence="1 2">
    <name type="scientific">Paracoccus methylarcula</name>
    <dbReference type="NCBI Taxonomy" id="72022"/>
    <lineage>
        <taxon>Bacteria</taxon>
        <taxon>Pseudomonadati</taxon>
        <taxon>Pseudomonadota</taxon>
        <taxon>Alphaproteobacteria</taxon>
        <taxon>Rhodobacterales</taxon>
        <taxon>Paracoccaceae</taxon>
        <taxon>Paracoccus</taxon>
    </lineage>
</organism>
<reference evidence="1" key="1">
    <citation type="submission" date="2018-05" db="EMBL/GenBank/DDBJ databases">
        <title>Reclassification of Methylarcula marina and Methylarcula terricola as Paracoccus methylarcula sp.nov., comb.nov. and Paracoccus terricola comb.nov.</title>
        <authorList>
            <person name="Shmareva M.N."/>
            <person name="Doronina N.V."/>
            <person name="Vasilenko O.V."/>
            <person name="Tarlachkov S.V."/>
            <person name="Trotsenko Y.A."/>
        </authorList>
    </citation>
    <scope>NUCLEOTIDE SEQUENCE [LARGE SCALE GENOMIC DNA]</scope>
    <source>
        <strain evidence="1">VKM B-2159</strain>
    </source>
</reference>